<evidence type="ECO:0000259" key="8">
    <source>
        <dbReference type="PROSITE" id="PS50928"/>
    </source>
</evidence>
<dbReference type="Gene3D" id="1.10.3720.10">
    <property type="entry name" value="MetI-like"/>
    <property type="match status" value="1"/>
</dbReference>
<comment type="subcellular location">
    <subcellularLocation>
        <location evidence="1 7">Cell membrane</location>
        <topology evidence="1 7">Multi-pass membrane protein</topology>
    </subcellularLocation>
</comment>
<dbReference type="PANTHER" id="PTHR43744">
    <property type="entry name" value="ABC TRANSPORTER PERMEASE PROTEIN MG189-RELATED-RELATED"/>
    <property type="match status" value="1"/>
</dbReference>
<evidence type="ECO:0000256" key="1">
    <source>
        <dbReference type="ARBA" id="ARBA00004651"/>
    </source>
</evidence>
<dbReference type="CDD" id="cd06261">
    <property type="entry name" value="TM_PBP2"/>
    <property type="match status" value="1"/>
</dbReference>
<evidence type="ECO:0000256" key="5">
    <source>
        <dbReference type="ARBA" id="ARBA00022989"/>
    </source>
</evidence>
<dbReference type="InterPro" id="IPR035906">
    <property type="entry name" value="MetI-like_sf"/>
</dbReference>
<accession>A0ABW2F159</accession>
<comment type="caution">
    <text evidence="9">The sequence shown here is derived from an EMBL/GenBank/DDBJ whole genome shotgun (WGS) entry which is preliminary data.</text>
</comment>
<proteinExistence type="inferred from homology"/>
<dbReference type="InterPro" id="IPR000515">
    <property type="entry name" value="MetI-like"/>
</dbReference>
<evidence type="ECO:0000313" key="10">
    <source>
        <dbReference type="Proteomes" id="UP001596378"/>
    </source>
</evidence>
<dbReference type="PROSITE" id="PS50928">
    <property type="entry name" value="ABC_TM1"/>
    <property type="match status" value="1"/>
</dbReference>
<evidence type="ECO:0000256" key="2">
    <source>
        <dbReference type="ARBA" id="ARBA00022448"/>
    </source>
</evidence>
<feature type="transmembrane region" description="Helical" evidence="7">
    <location>
        <begin position="78"/>
        <end position="101"/>
    </location>
</feature>
<evidence type="ECO:0000256" key="7">
    <source>
        <dbReference type="RuleBase" id="RU363032"/>
    </source>
</evidence>
<evidence type="ECO:0000313" key="9">
    <source>
        <dbReference type="EMBL" id="MFC7146931.1"/>
    </source>
</evidence>
<feature type="transmembrane region" description="Helical" evidence="7">
    <location>
        <begin position="113"/>
        <end position="134"/>
    </location>
</feature>
<dbReference type="SUPFAM" id="SSF161098">
    <property type="entry name" value="MetI-like"/>
    <property type="match status" value="1"/>
</dbReference>
<dbReference type="Pfam" id="PF00528">
    <property type="entry name" value="BPD_transp_1"/>
    <property type="match status" value="1"/>
</dbReference>
<name>A0ABW2F159_9BACL</name>
<keyword evidence="3" id="KW-1003">Cell membrane</keyword>
<comment type="similarity">
    <text evidence="7">Belongs to the binding-protein-dependent transport system permease family.</text>
</comment>
<feature type="transmembrane region" description="Helical" evidence="7">
    <location>
        <begin position="193"/>
        <end position="211"/>
    </location>
</feature>
<gene>
    <name evidence="9" type="ORF">ACFQMJ_00175</name>
</gene>
<keyword evidence="2 7" id="KW-0813">Transport</keyword>
<dbReference type="RefSeq" id="WP_378052164.1">
    <property type="nucleotide sequence ID" value="NZ_JBHMDN010000047.1"/>
</dbReference>
<keyword evidence="5 7" id="KW-1133">Transmembrane helix</keyword>
<keyword evidence="10" id="KW-1185">Reference proteome</keyword>
<reference evidence="10" key="1">
    <citation type="journal article" date="2019" name="Int. J. Syst. Evol. Microbiol.">
        <title>The Global Catalogue of Microorganisms (GCM) 10K type strain sequencing project: providing services to taxonomists for standard genome sequencing and annotation.</title>
        <authorList>
            <consortium name="The Broad Institute Genomics Platform"/>
            <consortium name="The Broad Institute Genome Sequencing Center for Infectious Disease"/>
            <person name="Wu L."/>
            <person name="Ma J."/>
        </authorList>
    </citation>
    <scope>NUCLEOTIDE SEQUENCE [LARGE SCALE GENOMIC DNA]</scope>
    <source>
        <strain evidence="10">KCTC 12907</strain>
    </source>
</reference>
<evidence type="ECO:0000256" key="6">
    <source>
        <dbReference type="ARBA" id="ARBA00023136"/>
    </source>
</evidence>
<sequence length="283" mass="31455">MNETSRAPMRLGKMLSRTVMYLLLIAVAITCLVPFYSMFITSTHANSDIARSLLFWPGDQLAANYERLIGTVNIWRGFLNTTIVTVSFTVLNLYFAALAGYGFSKYNFKYRNGLFLFVLGTMMIPGQLGIIGFYKLMNSFHMLNTYWPLILTGIRDAFGIFLMKQIADSSVPNEIIESGRIDGYSELGIFHKLVIPLMVPGLATLGIFSFIGKWNDFLTPMIILFDNHLQTLPVMIASVKSQFTSDFGAQYVGIVISVVPVLVFFSIMSKRIISGVAAGAVKG</sequence>
<dbReference type="EMBL" id="JBHTAI010000001">
    <property type="protein sequence ID" value="MFC7146931.1"/>
    <property type="molecule type" value="Genomic_DNA"/>
</dbReference>
<dbReference type="PANTHER" id="PTHR43744:SF8">
    <property type="entry name" value="SN-GLYCEROL-3-PHOSPHATE TRANSPORT SYSTEM PERMEASE PROTEIN UGPE"/>
    <property type="match status" value="1"/>
</dbReference>
<keyword evidence="4 7" id="KW-0812">Transmembrane</keyword>
<protein>
    <submittedName>
        <fullName evidence="9">Carbohydrate ABC transporter permease</fullName>
    </submittedName>
</protein>
<feature type="domain" description="ABC transmembrane type-1" evidence="8">
    <location>
        <begin position="78"/>
        <end position="268"/>
    </location>
</feature>
<feature type="transmembrane region" description="Helical" evidence="7">
    <location>
        <begin position="248"/>
        <end position="267"/>
    </location>
</feature>
<dbReference type="Proteomes" id="UP001596378">
    <property type="component" value="Unassembled WGS sequence"/>
</dbReference>
<evidence type="ECO:0000256" key="4">
    <source>
        <dbReference type="ARBA" id="ARBA00022692"/>
    </source>
</evidence>
<evidence type="ECO:0000256" key="3">
    <source>
        <dbReference type="ARBA" id="ARBA00022475"/>
    </source>
</evidence>
<keyword evidence="6 7" id="KW-0472">Membrane</keyword>
<organism evidence="9 10">
    <name type="scientific">Cohnella cellulosilytica</name>
    <dbReference type="NCBI Taxonomy" id="986710"/>
    <lineage>
        <taxon>Bacteria</taxon>
        <taxon>Bacillati</taxon>
        <taxon>Bacillota</taxon>
        <taxon>Bacilli</taxon>
        <taxon>Bacillales</taxon>
        <taxon>Paenibacillaceae</taxon>
        <taxon>Cohnella</taxon>
    </lineage>
</organism>